<reference evidence="1 2" key="1">
    <citation type="journal article" date="2014" name="World J. Microbiol. Biotechnol.">
        <title>Biodiversity and physiological characteristics of Antarctic and Arctic lichens-associated bacteria.</title>
        <authorList>
            <person name="Lee Y.M."/>
            <person name="Kim E.H."/>
            <person name="Lee H.K."/>
            <person name="Hong S.G."/>
        </authorList>
    </citation>
    <scope>NUCLEOTIDE SEQUENCE [LARGE SCALE GENOMIC DNA]</scope>
    <source>
        <strain evidence="1 2">PAMC 26569</strain>
    </source>
</reference>
<sequence length="229" mass="26403">MQFDEIISVGGNCDAAHHVRRYFKIEKSMPMDWLIVPFDALISMCNDNFRDFIRLDRLTLWNGTRHAIQCAKRGIVYQHDFPRDAEALVMIDDIAGVFADVKAKYARRIERLQDACRPGRSILFVRSWREILHTAPDYPDYCIRGVPDYQFAELLDALRHCFPETSFKVLFVNYGAQSIDDRQALFADVRNCGDITDWTGSKGGWDEIFARFDIRLSETAPVAKLSVAR</sequence>
<dbReference type="KEGG" id="lck:HN018_06185"/>
<accession>A0A6M8HMZ6</accession>
<dbReference type="AlphaFoldDB" id="A0A6M8HMZ6"/>
<dbReference type="EMBL" id="CP053708">
    <property type="protein sequence ID" value="QKE89686.1"/>
    <property type="molecule type" value="Genomic_DNA"/>
</dbReference>
<evidence type="ECO:0000313" key="2">
    <source>
        <dbReference type="Proteomes" id="UP000500767"/>
    </source>
</evidence>
<dbReference type="Pfam" id="PF08795">
    <property type="entry name" value="DUF1796"/>
    <property type="match status" value="1"/>
</dbReference>
<protein>
    <recommendedName>
        <fullName evidence="3">Papain-like cysteine peptidase</fullName>
    </recommendedName>
</protein>
<organism evidence="1 2">
    <name type="scientific">Lichenicola cladoniae</name>
    <dbReference type="NCBI Taxonomy" id="1484109"/>
    <lineage>
        <taxon>Bacteria</taxon>
        <taxon>Pseudomonadati</taxon>
        <taxon>Pseudomonadota</taxon>
        <taxon>Alphaproteobacteria</taxon>
        <taxon>Acetobacterales</taxon>
        <taxon>Acetobacteraceae</taxon>
        <taxon>Lichenicola</taxon>
    </lineage>
</organism>
<proteinExistence type="predicted"/>
<dbReference type="RefSeq" id="WP_171834675.1">
    <property type="nucleotide sequence ID" value="NZ_CP053708.1"/>
</dbReference>
<gene>
    <name evidence="1" type="ORF">HN018_06185</name>
</gene>
<name>A0A6M8HMZ6_9PROT</name>
<evidence type="ECO:0000313" key="1">
    <source>
        <dbReference type="EMBL" id="QKE89686.1"/>
    </source>
</evidence>
<evidence type="ECO:0008006" key="3">
    <source>
        <dbReference type="Google" id="ProtNLM"/>
    </source>
</evidence>
<dbReference type="InterPro" id="IPR014903">
    <property type="entry name" value="DUF1796"/>
</dbReference>
<dbReference type="Proteomes" id="UP000500767">
    <property type="component" value="Chromosome"/>
</dbReference>
<keyword evidence="2" id="KW-1185">Reference proteome</keyword>